<proteinExistence type="predicted"/>
<dbReference type="AlphaFoldDB" id="A0A078BA56"/>
<feature type="region of interest" description="Disordered" evidence="1">
    <location>
        <begin position="448"/>
        <end position="468"/>
    </location>
</feature>
<gene>
    <name evidence="2" type="primary">Contig15761.g16798</name>
    <name evidence="2" type="ORF">STYLEM_19546</name>
</gene>
<name>A0A078BA56_STYLE</name>
<dbReference type="InParanoid" id="A0A078BA56"/>
<evidence type="ECO:0000256" key="1">
    <source>
        <dbReference type="SAM" id="MobiDB-lite"/>
    </source>
</evidence>
<protein>
    <submittedName>
        <fullName evidence="2">Uncharacterized protein</fullName>
    </submittedName>
</protein>
<accession>A0A078BA56</accession>
<evidence type="ECO:0000313" key="2">
    <source>
        <dbReference type="EMBL" id="CDW90403.1"/>
    </source>
</evidence>
<keyword evidence="3" id="KW-1185">Reference proteome</keyword>
<dbReference type="EMBL" id="CCKQ01018436">
    <property type="protein sequence ID" value="CDW90403.1"/>
    <property type="molecule type" value="Genomic_DNA"/>
</dbReference>
<dbReference type="Proteomes" id="UP000039865">
    <property type="component" value="Unassembled WGS sequence"/>
</dbReference>
<feature type="compositionally biased region" description="Polar residues" evidence="1">
    <location>
        <begin position="453"/>
        <end position="468"/>
    </location>
</feature>
<evidence type="ECO:0000313" key="3">
    <source>
        <dbReference type="Proteomes" id="UP000039865"/>
    </source>
</evidence>
<organism evidence="2 3">
    <name type="scientific">Stylonychia lemnae</name>
    <name type="common">Ciliate</name>
    <dbReference type="NCBI Taxonomy" id="5949"/>
    <lineage>
        <taxon>Eukaryota</taxon>
        <taxon>Sar</taxon>
        <taxon>Alveolata</taxon>
        <taxon>Ciliophora</taxon>
        <taxon>Intramacronucleata</taxon>
        <taxon>Spirotrichea</taxon>
        <taxon>Stichotrichia</taxon>
        <taxon>Sporadotrichida</taxon>
        <taxon>Oxytrichidae</taxon>
        <taxon>Stylonychinae</taxon>
        <taxon>Stylonychia</taxon>
    </lineage>
</organism>
<feature type="region of interest" description="Disordered" evidence="1">
    <location>
        <begin position="215"/>
        <end position="234"/>
    </location>
</feature>
<sequence length="897" mass="104643">MFQQKTLRCERDQLIQTFQGIIDESKKIKASQIQLDQILSNVKQGKIPDFGFLNELTFGDEKVGWHLFGGVISPFPKYQKLAKYVQEQLSQKEDRERIAQIERKVRINNLPKRRSSIIMQNKNLILKAVQFMDDRTDSQSSPHKNFENRQKGIESITNFTMRRRLYLREKLIKLKFYELKNDADNLKEEFDKFCNTIELIKINQSNREILETLEKAEKFRPSSPNNKKKSSSRLDNIQSKLKLNGMCSSPKRYQSVSPKLRSINKRNSILKNKDDLKIHQKAKLLLECECEMVNQKLYSALNDYLSKFVLNNKDKEIKEEIREIKRILWKKKIPPKVIDDIIHKNNINLNSQQSSQQTEKTEGTIVAPKINLPSSQEYHMRNSNISQIHHQLNNLFKENNISSLNLNEDLNQSESDDDDDSFSSNEQNVLELKESNNKSSNNLENAALDKKNSQQAKQLNKQESLQTRASSPKKLVVQDFIHKNNFKFRCIQLILRLKNISQKLLTKLELQKKVHKNDWYLKKIQAIKRAIKYIKKYQLDEDQKLLEELKFYKLQEINDEIIKLQMFAKTERLHSQKCGNNQIFSQTTILNDTINYGNAPFKSSTFASSLKDKDAQTTRANMIFDIDKTLKKNLQPKLHSQKRRNFIEKLEVKLSNNQSYFKASSIDRNKPAENFNSINFLHNVPLRKTSTAIGVRKIMSATQANSPTTASSPIVNVLSNKTIGDLGMHIHLKHRPRIFSNQSSLAWSPIRAHKQEIQNHKIKEKEKINQIFDFKEVITSQSNFRKRETMSYDNKLEKAQNKSLELGIAKNDNLNVISQKSSQVQSNPGTEQKKSKKHLAMKFDINLMQTVVQDMMQKRQLNYDKIGINEAGIKFDLDLKQQIKMRKLNQSDRNAMQ</sequence>
<reference evidence="2 3" key="1">
    <citation type="submission" date="2014-06" db="EMBL/GenBank/DDBJ databases">
        <authorList>
            <person name="Swart Estienne"/>
        </authorList>
    </citation>
    <scope>NUCLEOTIDE SEQUENCE [LARGE SCALE GENOMIC DNA]</scope>
    <source>
        <strain evidence="2 3">130c</strain>
    </source>
</reference>